<reference evidence="1 2" key="2">
    <citation type="submission" date="2014-09" db="EMBL/GenBank/DDBJ databases">
        <authorList>
            <consortium name="NBRP consortium"/>
            <person name="Sawabe T."/>
            <person name="Meirelles P."/>
            <person name="Nakanishi M."/>
            <person name="Sayaka M."/>
            <person name="Hattori M."/>
            <person name="Ohkuma M."/>
        </authorList>
    </citation>
    <scope>NUCLEOTIDE SEQUENCE [LARGE SCALE GENOMIC DNA]</scope>
    <source>
        <strain evidence="2">JCM19235</strain>
    </source>
</reference>
<evidence type="ECO:0000313" key="1">
    <source>
        <dbReference type="EMBL" id="GAL22744.1"/>
    </source>
</evidence>
<name>A0A090S891_9VIBR</name>
<keyword evidence="2" id="KW-1185">Reference proteome</keyword>
<proteinExistence type="predicted"/>
<accession>A0A090S891</accession>
<reference evidence="1 2" key="1">
    <citation type="submission" date="2014-09" db="EMBL/GenBank/DDBJ databases">
        <title>Vibrio maritimus JCM 19235. (C45) whole genome shotgun sequence.</title>
        <authorList>
            <person name="Sawabe T."/>
            <person name="Meirelles P."/>
            <person name="Nakanishi M."/>
            <person name="Sayaka M."/>
            <person name="Hattori M."/>
            <person name="Ohkuma M."/>
        </authorList>
    </citation>
    <scope>NUCLEOTIDE SEQUENCE [LARGE SCALE GENOMIC DNA]</scope>
    <source>
        <strain evidence="2">JCM19235</strain>
    </source>
</reference>
<comment type="caution">
    <text evidence="1">The sequence shown here is derived from an EMBL/GenBank/DDBJ whole genome shotgun (WGS) entry which is preliminary data.</text>
</comment>
<evidence type="ECO:0000313" key="2">
    <source>
        <dbReference type="Proteomes" id="UP000029228"/>
    </source>
</evidence>
<dbReference type="AlphaFoldDB" id="A0A090S891"/>
<organism evidence="1 2">
    <name type="scientific">Vibrio maritimus</name>
    <dbReference type="NCBI Taxonomy" id="990268"/>
    <lineage>
        <taxon>Bacteria</taxon>
        <taxon>Pseudomonadati</taxon>
        <taxon>Pseudomonadota</taxon>
        <taxon>Gammaproteobacteria</taxon>
        <taxon>Vibrionales</taxon>
        <taxon>Vibrionaceae</taxon>
        <taxon>Vibrio</taxon>
    </lineage>
</organism>
<dbReference type="Proteomes" id="UP000029228">
    <property type="component" value="Unassembled WGS sequence"/>
</dbReference>
<sequence length="64" mass="7096">MFRQIIMIRDPESVLACKSMLGLARLVSMFRDKGEDVDAWLLDNVVAEAVNVCTPSPSELTVTL</sequence>
<gene>
    <name evidence="1" type="ORF">JCM19235_4702</name>
</gene>
<protein>
    <submittedName>
        <fullName evidence="1">Uncharacterized protein</fullName>
    </submittedName>
</protein>
<dbReference type="EMBL" id="BBMR01000015">
    <property type="protein sequence ID" value="GAL22744.1"/>
    <property type="molecule type" value="Genomic_DNA"/>
</dbReference>